<gene>
    <name evidence="1" type="ORF">ACFQKB_27225</name>
</gene>
<sequence>MITRSRRRAPDTPHEPTGACDAIHCHIHHVDEKPAGAYRRCLECGHVYRTARALRRGYRRQYWKASAASVHGPGEPLWQRVRRVLTVRASHVHFCQHCIHDL</sequence>
<name>A0ABW2CS30_9ACTN</name>
<comment type="caution">
    <text evidence="1">The sequence shown here is derived from an EMBL/GenBank/DDBJ whole genome shotgun (WGS) entry which is preliminary data.</text>
</comment>
<evidence type="ECO:0000313" key="1">
    <source>
        <dbReference type="EMBL" id="MFC6883479.1"/>
    </source>
</evidence>
<organism evidence="1 2">
    <name type="scientific">Actinomadura yumaensis</name>
    <dbReference type="NCBI Taxonomy" id="111807"/>
    <lineage>
        <taxon>Bacteria</taxon>
        <taxon>Bacillati</taxon>
        <taxon>Actinomycetota</taxon>
        <taxon>Actinomycetes</taxon>
        <taxon>Streptosporangiales</taxon>
        <taxon>Thermomonosporaceae</taxon>
        <taxon>Actinomadura</taxon>
    </lineage>
</organism>
<keyword evidence="2" id="KW-1185">Reference proteome</keyword>
<reference evidence="2" key="1">
    <citation type="journal article" date="2019" name="Int. J. Syst. Evol. Microbiol.">
        <title>The Global Catalogue of Microorganisms (GCM) 10K type strain sequencing project: providing services to taxonomists for standard genome sequencing and annotation.</title>
        <authorList>
            <consortium name="The Broad Institute Genomics Platform"/>
            <consortium name="The Broad Institute Genome Sequencing Center for Infectious Disease"/>
            <person name="Wu L."/>
            <person name="Ma J."/>
        </authorList>
    </citation>
    <scope>NUCLEOTIDE SEQUENCE [LARGE SCALE GENOMIC DNA]</scope>
    <source>
        <strain evidence="2">JCM 3369</strain>
    </source>
</reference>
<proteinExistence type="predicted"/>
<dbReference type="RefSeq" id="WP_378050383.1">
    <property type="nucleotide sequence ID" value="NZ_JBHSXE010000002.1"/>
</dbReference>
<evidence type="ECO:0000313" key="2">
    <source>
        <dbReference type="Proteomes" id="UP001596380"/>
    </source>
</evidence>
<accession>A0ABW2CS30</accession>
<dbReference type="EMBL" id="JBHSXS010000019">
    <property type="protein sequence ID" value="MFC6883479.1"/>
    <property type="molecule type" value="Genomic_DNA"/>
</dbReference>
<dbReference type="Proteomes" id="UP001596380">
    <property type="component" value="Unassembled WGS sequence"/>
</dbReference>
<protein>
    <submittedName>
        <fullName evidence="1">Uncharacterized protein</fullName>
    </submittedName>
</protein>